<dbReference type="InterPro" id="IPR016035">
    <property type="entry name" value="Acyl_Trfase/lysoPLipase"/>
</dbReference>
<accession>A0ABV7K0F2</accession>
<feature type="active site" description="Proton acceptor" evidence="2">
    <location>
        <position position="184"/>
    </location>
</feature>
<feature type="active site" description="Nucleophile" evidence="2">
    <location>
        <position position="58"/>
    </location>
</feature>
<keyword evidence="1 2" id="KW-0443">Lipid metabolism</keyword>
<protein>
    <submittedName>
        <fullName evidence="4">CBASS cGAMP-activated phospholipase</fullName>
    </submittedName>
</protein>
<comment type="caution">
    <text evidence="4">The sequence shown here is derived from an EMBL/GenBank/DDBJ whole genome shotgun (WGS) entry which is preliminary data.</text>
</comment>
<dbReference type="EMBL" id="JBHRSX010000093">
    <property type="protein sequence ID" value="MFC3203506.1"/>
    <property type="molecule type" value="Genomic_DNA"/>
</dbReference>
<evidence type="ECO:0000256" key="2">
    <source>
        <dbReference type="PROSITE-ProRule" id="PRU01161"/>
    </source>
</evidence>
<dbReference type="NCBIfam" id="NF041079">
    <property type="entry name" value="CBASS_lipase"/>
    <property type="match status" value="1"/>
</dbReference>
<evidence type="ECO:0000259" key="3">
    <source>
        <dbReference type="PROSITE" id="PS51635"/>
    </source>
</evidence>
<feature type="short sequence motif" description="DGA/G" evidence="2">
    <location>
        <begin position="184"/>
        <end position="186"/>
    </location>
</feature>
<feature type="short sequence motif" description="GXGXXG" evidence="2">
    <location>
        <begin position="12"/>
        <end position="17"/>
    </location>
</feature>
<dbReference type="PANTHER" id="PTHR24138">
    <property type="entry name" value="INTRACELLLAR PHOSPHOLIPASE A FAMILY"/>
    <property type="match status" value="1"/>
</dbReference>
<dbReference type="InterPro" id="IPR047156">
    <property type="entry name" value="Teg/CotR/CapV-like"/>
</dbReference>
<dbReference type="RefSeq" id="WP_123324637.1">
    <property type="nucleotide sequence ID" value="NZ_JBHRSX010000093.1"/>
</dbReference>
<dbReference type="PROSITE" id="PS51635">
    <property type="entry name" value="PNPLA"/>
    <property type="match status" value="1"/>
</dbReference>
<evidence type="ECO:0000313" key="4">
    <source>
        <dbReference type="EMBL" id="MFC3203506.1"/>
    </source>
</evidence>
<reference evidence="5" key="1">
    <citation type="journal article" date="2019" name="Int. J. Syst. Evol. Microbiol.">
        <title>The Global Catalogue of Microorganisms (GCM) 10K type strain sequencing project: providing services to taxonomists for standard genome sequencing and annotation.</title>
        <authorList>
            <consortium name="The Broad Institute Genomics Platform"/>
            <consortium name="The Broad Institute Genome Sequencing Center for Infectious Disease"/>
            <person name="Wu L."/>
            <person name="Ma J."/>
        </authorList>
    </citation>
    <scope>NUCLEOTIDE SEQUENCE [LARGE SCALE GENOMIC DNA]</scope>
    <source>
        <strain evidence="5">KCTC 52449</strain>
    </source>
</reference>
<dbReference type="SUPFAM" id="SSF52151">
    <property type="entry name" value="FabD/lysophospholipase-like"/>
    <property type="match status" value="1"/>
</dbReference>
<keyword evidence="5" id="KW-1185">Reference proteome</keyword>
<dbReference type="Pfam" id="PF01734">
    <property type="entry name" value="Patatin"/>
    <property type="match status" value="1"/>
</dbReference>
<feature type="short sequence motif" description="GXSXG" evidence="2">
    <location>
        <begin position="56"/>
        <end position="60"/>
    </location>
</feature>
<sequence length="339" mass="37446">MEQQFNILSLSGGGIRGVFTASVLAQLESYIIEEKGLTGTVAEEYSIAQHFDMICGTSIGGIIALSLASGLTAREVAQTMLTHRLTIFPKKMSWLRLFHPLYKAQSLKAVLDTLFQTKRIGELEKYVLVPAISLTNGQIRAFKTPHHPHLRTDYKLSLVDVALATSAAPTYFPVHQIESERFVDGGLAANSPVLMGLMEAKYYLGLPLSDVYVMQVGTMGSKRTSDHSEKRTGGYLKTWEMGKGIIELAMSTTETLHNFLAGKIIEDSNRLLNIDEVPGEKKSSILTLDNASDQAIEILRASAHKVAMEQVNAPNFKYFINHTAKRPTFYHGPKKTKEG</sequence>
<feature type="domain" description="PNPLA" evidence="3">
    <location>
        <begin position="8"/>
        <end position="197"/>
    </location>
</feature>
<gene>
    <name evidence="4" type="ORF">ACFOEW_16980</name>
</gene>
<dbReference type="PANTHER" id="PTHR24138:SF10">
    <property type="entry name" value="PHOSPHOLIPASE A2"/>
    <property type="match status" value="1"/>
</dbReference>
<organism evidence="4 5">
    <name type="scientific">Alteromonas oceani</name>
    <dbReference type="NCBI Taxonomy" id="2071609"/>
    <lineage>
        <taxon>Bacteria</taxon>
        <taxon>Pseudomonadati</taxon>
        <taxon>Pseudomonadota</taxon>
        <taxon>Gammaproteobacteria</taxon>
        <taxon>Alteromonadales</taxon>
        <taxon>Alteromonadaceae</taxon>
        <taxon>Alteromonas/Salinimonas group</taxon>
        <taxon>Alteromonas</taxon>
    </lineage>
</organism>
<evidence type="ECO:0000313" key="5">
    <source>
        <dbReference type="Proteomes" id="UP001595477"/>
    </source>
</evidence>
<dbReference type="Proteomes" id="UP001595477">
    <property type="component" value="Unassembled WGS sequence"/>
</dbReference>
<evidence type="ECO:0000256" key="1">
    <source>
        <dbReference type="ARBA" id="ARBA00023098"/>
    </source>
</evidence>
<keyword evidence="2" id="KW-0442">Lipid degradation</keyword>
<dbReference type="InterPro" id="IPR002641">
    <property type="entry name" value="PNPLA_dom"/>
</dbReference>
<dbReference type="Gene3D" id="3.40.1090.10">
    <property type="entry name" value="Cytosolic phospholipase A2 catalytic domain"/>
    <property type="match status" value="1"/>
</dbReference>
<name>A0ABV7K0F2_9ALTE</name>
<dbReference type="CDD" id="cd07199">
    <property type="entry name" value="Pat17_PNPLA8_PNPLA9_like"/>
    <property type="match status" value="1"/>
</dbReference>
<keyword evidence="2" id="KW-0378">Hydrolase</keyword>
<proteinExistence type="predicted"/>